<dbReference type="KEGG" id="tpal:117642774"/>
<evidence type="ECO:0000313" key="2">
    <source>
        <dbReference type="RefSeq" id="XP_034237194.1"/>
    </source>
</evidence>
<dbReference type="InterPro" id="IPR008551">
    <property type="entry name" value="TANGO2"/>
</dbReference>
<dbReference type="GO" id="GO:0005794">
    <property type="term" value="C:Golgi apparatus"/>
    <property type="evidence" value="ECO:0007669"/>
    <property type="project" value="TreeGrafter"/>
</dbReference>
<dbReference type="AlphaFoldDB" id="A0A6P8YJK1"/>
<accession>A0A6P8YJK1</accession>
<dbReference type="GO" id="GO:0007030">
    <property type="term" value="P:Golgi organization"/>
    <property type="evidence" value="ECO:0007669"/>
    <property type="project" value="TreeGrafter"/>
</dbReference>
<dbReference type="GeneID" id="117642774"/>
<dbReference type="RefSeq" id="XP_034237195.1">
    <property type="nucleotide sequence ID" value="XM_034381304.1"/>
</dbReference>
<gene>
    <name evidence="2 3 4" type="primary">LOC117642774</name>
</gene>
<evidence type="ECO:0000313" key="3">
    <source>
        <dbReference type="RefSeq" id="XP_034237195.1"/>
    </source>
</evidence>
<organism evidence="3">
    <name type="scientific">Thrips palmi</name>
    <name type="common">Melon thrips</name>
    <dbReference type="NCBI Taxonomy" id="161013"/>
    <lineage>
        <taxon>Eukaryota</taxon>
        <taxon>Metazoa</taxon>
        <taxon>Ecdysozoa</taxon>
        <taxon>Arthropoda</taxon>
        <taxon>Hexapoda</taxon>
        <taxon>Insecta</taxon>
        <taxon>Pterygota</taxon>
        <taxon>Neoptera</taxon>
        <taxon>Paraneoptera</taxon>
        <taxon>Thysanoptera</taxon>
        <taxon>Terebrantia</taxon>
        <taxon>Thripoidea</taxon>
        <taxon>Thripidae</taxon>
        <taxon>Thrips</taxon>
    </lineage>
</organism>
<sequence>MCILFLELSACPAPDGYRLILASNRDEAYRRPTDHAHHWEEAPSVFGGRDQEPGREGGTWLALDTAGRGRLAVLLNVMGSPTQSDMRPRGSLVSDFVRGELHAKDYAEALAKDGLEYSAFHLVTIDLDEASGGLWHYSNCSPEEGVASEVTHFRSGRLSLGNSVVQEPFRKVAAGGERFDAILAERRADRDRLVEELVALLKWDHTHFPDERLASRAARSNLSLERLQQFSSIYQRHANYGTRTHTVILVDANWRCDYYEWTLGESREAVDPDKSRWNYIHKTFQLGPSA</sequence>
<dbReference type="RefSeq" id="XP_034237196.1">
    <property type="nucleotide sequence ID" value="XM_034381305.1"/>
</dbReference>
<evidence type="ECO:0000313" key="4">
    <source>
        <dbReference type="RefSeq" id="XP_034237196.1"/>
    </source>
</evidence>
<dbReference type="OrthoDB" id="191601at2759"/>
<reference evidence="2 3" key="1">
    <citation type="submission" date="2025-04" db="UniProtKB">
        <authorList>
            <consortium name="RefSeq"/>
        </authorList>
    </citation>
    <scope>IDENTIFICATION</scope>
    <source>
        <tissue evidence="2 3">Total insect</tissue>
    </source>
</reference>
<dbReference type="Pfam" id="PF05742">
    <property type="entry name" value="TANGO2"/>
    <property type="match status" value="1"/>
</dbReference>
<name>A0A6P8YJK1_THRPL</name>
<evidence type="ECO:0000313" key="1">
    <source>
        <dbReference type="Proteomes" id="UP000515158"/>
    </source>
</evidence>
<keyword evidence="1" id="KW-1185">Reference proteome</keyword>
<dbReference type="PANTHER" id="PTHR17985">
    <property type="entry name" value="SER/THR-RICH PROTEIN T10 IN DGCR REGION"/>
    <property type="match status" value="1"/>
</dbReference>
<dbReference type="CTD" id="128989"/>
<dbReference type="RefSeq" id="XP_034237194.1">
    <property type="nucleotide sequence ID" value="XM_034381303.1"/>
</dbReference>
<protein>
    <submittedName>
        <fullName evidence="2 3">Transport and Golgi organization protein 2</fullName>
    </submittedName>
</protein>
<dbReference type="GO" id="GO:0009306">
    <property type="term" value="P:protein secretion"/>
    <property type="evidence" value="ECO:0007669"/>
    <property type="project" value="TreeGrafter"/>
</dbReference>
<dbReference type="PANTHER" id="PTHR17985:SF8">
    <property type="entry name" value="TRANSPORT AND GOLGI ORGANIZATION PROTEIN 2 HOMOLOG"/>
    <property type="match status" value="1"/>
</dbReference>
<dbReference type="Proteomes" id="UP000515158">
    <property type="component" value="Unplaced"/>
</dbReference>
<proteinExistence type="predicted"/>